<dbReference type="EMBL" id="JRYR02000001">
    <property type="protein sequence ID" value="OHX68351.1"/>
    <property type="molecule type" value="Genomic_DNA"/>
</dbReference>
<accession>A0A1S1Z541</accession>
<dbReference type="Gene3D" id="3.40.50.300">
    <property type="entry name" value="P-loop containing nucleotide triphosphate hydrolases"/>
    <property type="match status" value="1"/>
</dbReference>
<name>A0A1S1Z541_FLAPC</name>
<dbReference type="GO" id="GO:0005524">
    <property type="term" value="F:ATP binding"/>
    <property type="evidence" value="ECO:0007669"/>
    <property type="project" value="UniProtKB-KW"/>
</dbReference>
<dbReference type="SMART" id="SM00382">
    <property type="entry name" value="AAA"/>
    <property type="match status" value="1"/>
</dbReference>
<dbReference type="AlphaFoldDB" id="A0A1S1Z541"/>
<evidence type="ECO:0000256" key="1">
    <source>
        <dbReference type="ARBA" id="ARBA00022448"/>
    </source>
</evidence>
<keyword evidence="3 5" id="KW-0067">ATP-binding</keyword>
<dbReference type="SUPFAM" id="SSF52540">
    <property type="entry name" value="P-loop containing nucleoside triphosphate hydrolases"/>
    <property type="match status" value="1"/>
</dbReference>
<dbReference type="InterPro" id="IPR003439">
    <property type="entry name" value="ABC_transporter-like_ATP-bd"/>
</dbReference>
<feature type="domain" description="ABC transporter" evidence="4">
    <location>
        <begin position="2"/>
        <end position="227"/>
    </location>
</feature>
<dbReference type="OrthoDB" id="9808363at2"/>
<dbReference type="PROSITE" id="PS50893">
    <property type="entry name" value="ABC_TRANSPORTER_2"/>
    <property type="match status" value="1"/>
</dbReference>
<sequence>MIEINQLTFGYTKRNILYDALDLQLKEGNIYGLLGENGAGKSTLLMLIAGLKKPLSGSINVGGHEADHGSAEFLREVFFIPEEMTFPNITVSDYISVLSPFYPKFNHQHFIEMITEFGLSEDQKMNNMSYGQKKKVIISIGLASNTRLLLMDEPTNGLDIPSKSQFRKLVAKYMSDDRVFLISTHQVRDLESLIDPIVIVDNGKVVFNETLETISEKLLFTTAEKVEASDVIYVENGVAEDKVVAMNHSGEPSRINLELLFNAVLTEKTKMNQALPTQQIKY</sequence>
<evidence type="ECO:0000313" key="5">
    <source>
        <dbReference type="EMBL" id="OHX68351.1"/>
    </source>
</evidence>
<dbReference type="Proteomes" id="UP000179797">
    <property type="component" value="Unassembled WGS sequence"/>
</dbReference>
<dbReference type="GO" id="GO:0016887">
    <property type="term" value="F:ATP hydrolysis activity"/>
    <property type="evidence" value="ECO:0007669"/>
    <property type="project" value="InterPro"/>
</dbReference>
<dbReference type="STRING" id="915059.NH26_19355"/>
<dbReference type="InterPro" id="IPR017871">
    <property type="entry name" value="ABC_transporter-like_CS"/>
</dbReference>
<dbReference type="PANTHER" id="PTHR42939">
    <property type="entry name" value="ABC TRANSPORTER ATP-BINDING PROTEIN ALBC-RELATED"/>
    <property type="match status" value="1"/>
</dbReference>
<comment type="caution">
    <text evidence="5">The sequence shown here is derived from an EMBL/GenBank/DDBJ whole genome shotgun (WGS) entry which is preliminary data.</text>
</comment>
<evidence type="ECO:0000313" key="6">
    <source>
        <dbReference type="Proteomes" id="UP000179797"/>
    </source>
</evidence>
<proteinExistence type="predicted"/>
<evidence type="ECO:0000259" key="4">
    <source>
        <dbReference type="PROSITE" id="PS50893"/>
    </source>
</evidence>
<gene>
    <name evidence="5" type="ORF">NH26_19355</name>
</gene>
<keyword evidence="2" id="KW-0547">Nucleotide-binding</keyword>
<keyword evidence="6" id="KW-1185">Reference proteome</keyword>
<reference evidence="5 6" key="1">
    <citation type="journal article" date="2012" name="Int. J. Syst. Evol. Microbiol.">
        <title>Flammeovirga pacifica sp. nov., isolated from deep-sea sediment.</title>
        <authorList>
            <person name="Xu H."/>
            <person name="Fu Y."/>
            <person name="Yang N."/>
            <person name="Ding Z."/>
            <person name="Lai Q."/>
            <person name="Zeng R."/>
        </authorList>
    </citation>
    <scope>NUCLEOTIDE SEQUENCE [LARGE SCALE GENOMIC DNA]</scope>
    <source>
        <strain evidence="6">DSM 24597 / LMG 26175 / WPAGA1</strain>
    </source>
</reference>
<protein>
    <submittedName>
        <fullName evidence="5">ABC transporter ATP-binding protein</fullName>
    </submittedName>
</protein>
<dbReference type="InterPro" id="IPR003593">
    <property type="entry name" value="AAA+_ATPase"/>
</dbReference>
<evidence type="ECO:0000256" key="2">
    <source>
        <dbReference type="ARBA" id="ARBA00022741"/>
    </source>
</evidence>
<organism evidence="5 6">
    <name type="scientific">Flammeovirga pacifica</name>
    <dbReference type="NCBI Taxonomy" id="915059"/>
    <lineage>
        <taxon>Bacteria</taxon>
        <taxon>Pseudomonadati</taxon>
        <taxon>Bacteroidota</taxon>
        <taxon>Cytophagia</taxon>
        <taxon>Cytophagales</taxon>
        <taxon>Flammeovirgaceae</taxon>
        <taxon>Flammeovirga</taxon>
    </lineage>
</organism>
<dbReference type="PROSITE" id="PS00211">
    <property type="entry name" value="ABC_TRANSPORTER_1"/>
    <property type="match status" value="1"/>
</dbReference>
<dbReference type="InterPro" id="IPR027417">
    <property type="entry name" value="P-loop_NTPase"/>
</dbReference>
<dbReference type="CDD" id="cd03230">
    <property type="entry name" value="ABC_DR_subfamily_A"/>
    <property type="match status" value="1"/>
</dbReference>
<evidence type="ECO:0000256" key="3">
    <source>
        <dbReference type="ARBA" id="ARBA00022840"/>
    </source>
</evidence>
<keyword evidence="1" id="KW-0813">Transport</keyword>
<dbReference type="PANTHER" id="PTHR42939:SF1">
    <property type="entry name" value="ABC TRANSPORTER ATP-BINDING PROTEIN ALBC-RELATED"/>
    <property type="match status" value="1"/>
</dbReference>
<dbReference type="InterPro" id="IPR051782">
    <property type="entry name" value="ABC_Transporter_VariousFunc"/>
</dbReference>
<dbReference type="Pfam" id="PF00005">
    <property type="entry name" value="ABC_tran"/>
    <property type="match status" value="1"/>
</dbReference>